<keyword evidence="12" id="KW-1185">Reference proteome</keyword>
<feature type="transmembrane region" description="Helical" evidence="10">
    <location>
        <begin position="89"/>
        <end position="110"/>
    </location>
</feature>
<keyword evidence="7 10" id="KW-0472">Membrane</keyword>
<dbReference type="GO" id="GO:0015250">
    <property type="term" value="F:water channel activity"/>
    <property type="evidence" value="ECO:0007669"/>
    <property type="project" value="TreeGrafter"/>
</dbReference>
<evidence type="ECO:0000256" key="1">
    <source>
        <dbReference type="ARBA" id="ARBA00004651"/>
    </source>
</evidence>
<dbReference type="OrthoDB" id="3222at2759"/>
<comment type="caution">
    <text evidence="11">The sequence shown here is derived from an EMBL/GenBank/DDBJ whole genome shotgun (WGS) entry which is preliminary data.</text>
</comment>
<accession>A0A9P6M867</accession>
<organism evidence="11 12">
    <name type="scientific">Modicella reniformis</name>
    <dbReference type="NCBI Taxonomy" id="1440133"/>
    <lineage>
        <taxon>Eukaryota</taxon>
        <taxon>Fungi</taxon>
        <taxon>Fungi incertae sedis</taxon>
        <taxon>Mucoromycota</taxon>
        <taxon>Mortierellomycotina</taxon>
        <taxon>Mortierellomycetes</taxon>
        <taxon>Mortierellales</taxon>
        <taxon>Mortierellaceae</taxon>
        <taxon>Modicella</taxon>
    </lineage>
</organism>
<dbReference type="SUPFAM" id="SSF81338">
    <property type="entry name" value="Aquaporin-like"/>
    <property type="match status" value="1"/>
</dbReference>
<evidence type="ECO:0000256" key="5">
    <source>
        <dbReference type="ARBA" id="ARBA00022692"/>
    </source>
</evidence>
<feature type="compositionally biased region" description="Low complexity" evidence="9">
    <location>
        <begin position="274"/>
        <end position="285"/>
    </location>
</feature>
<dbReference type="AlphaFoldDB" id="A0A9P6M867"/>
<evidence type="ECO:0000256" key="8">
    <source>
        <dbReference type="RuleBase" id="RU000477"/>
    </source>
</evidence>
<keyword evidence="3 8" id="KW-0813">Transport</keyword>
<gene>
    <name evidence="11" type="ORF">BGZ65_008868</name>
</gene>
<evidence type="ECO:0000256" key="4">
    <source>
        <dbReference type="ARBA" id="ARBA00022475"/>
    </source>
</evidence>
<evidence type="ECO:0000256" key="3">
    <source>
        <dbReference type="ARBA" id="ARBA00022448"/>
    </source>
</evidence>
<dbReference type="PROSITE" id="PS00221">
    <property type="entry name" value="MIP"/>
    <property type="match status" value="1"/>
</dbReference>
<evidence type="ECO:0008006" key="13">
    <source>
        <dbReference type="Google" id="ProtNLM"/>
    </source>
</evidence>
<feature type="transmembrane region" description="Helical" evidence="10">
    <location>
        <begin position="160"/>
        <end position="177"/>
    </location>
</feature>
<dbReference type="Gene3D" id="1.20.1080.10">
    <property type="entry name" value="Glycerol uptake facilitator protein"/>
    <property type="match status" value="1"/>
</dbReference>
<protein>
    <recommendedName>
        <fullName evidence="13">Aquaporin</fullName>
    </recommendedName>
</protein>
<dbReference type="Proteomes" id="UP000749646">
    <property type="component" value="Unassembled WGS sequence"/>
</dbReference>
<keyword evidence="4" id="KW-1003">Cell membrane</keyword>
<evidence type="ECO:0000256" key="10">
    <source>
        <dbReference type="SAM" id="Phobius"/>
    </source>
</evidence>
<dbReference type="PANTHER" id="PTHR19139">
    <property type="entry name" value="AQUAPORIN TRANSPORTER"/>
    <property type="match status" value="1"/>
</dbReference>
<evidence type="ECO:0000313" key="12">
    <source>
        <dbReference type="Proteomes" id="UP000749646"/>
    </source>
</evidence>
<feature type="transmembrane region" description="Helical" evidence="10">
    <location>
        <begin position="205"/>
        <end position="225"/>
    </location>
</feature>
<keyword evidence="6 10" id="KW-1133">Transmembrane helix</keyword>
<name>A0A9P6M867_9FUNG</name>
<dbReference type="EMBL" id="JAAAHW010004462">
    <property type="protein sequence ID" value="KAF9974186.1"/>
    <property type="molecule type" value="Genomic_DNA"/>
</dbReference>
<proteinExistence type="inferred from homology"/>
<evidence type="ECO:0000256" key="7">
    <source>
        <dbReference type="ARBA" id="ARBA00023136"/>
    </source>
</evidence>
<evidence type="ECO:0000256" key="2">
    <source>
        <dbReference type="ARBA" id="ARBA00006175"/>
    </source>
</evidence>
<dbReference type="Pfam" id="PF00230">
    <property type="entry name" value="MIP"/>
    <property type="match status" value="1"/>
</dbReference>
<feature type="non-terminal residue" evidence="11">
    <location>
        <position position="285"/>
    </location>
</feature>
<dbReference type="PANTHER" id="PTHR19139:SF199">
    <property type="entry name" value="MIP17260P"/>
    <property type="match status" value="1"/>
</dbReference>
<evidence type="ECO:0000256" key="9">
    <source>
        <dbReference type="SAM" id="MobiDB-lite"/>
    </source>
</evidence>
<evidence type="ECO:0000256" key="6">
    <source>
        <dbReference type="ARBA" id="ARBA00022989"/>
    </source>
</evidence>
<dbReference type="PRINTS" id="PR00783">
    <property type="entry name" value="MINTRINSICP"/>
</dbReference>
<feature type="transmembrane region" description="Helical" evidence="10">
    <location>
        <begin position="20"/>
        <end position="41"/>
    </location>
</feature>
<feature type="transmembrane region" description="Helical" evidence="10">
    <location>
        <begin position="130"/>
        <end position="148"/>
    </location>
</feature>
<dbReference type="InterPro" id="IPR034294">
    <property type="entry name" value="Aquaporin_transptr"/>
</dbReference>
<keyword evidence="5 8" id="KW-0812">Transmembrane</keyword>
<sequence>MDTAKPLSSKGWFIQTLGEFVGTAMFLYLAVGGATAVVQGIGMGPSILATSTSFGMALTVTAWAFFRISGAHFNPAISFSSLITGHIPFPKFVLFFIAQLLGAMVGVGLVCGTTPDAVGQVNSLMSGESIVRGFFLEFFLTTILCFVYHMTVHERNRSTFLAALPYGFALFSCHLFATRYTNAAINPAQAFATAVVSRSFAREHWIYWFGPLCGSILAAALHILFRYMDYDQYSAGIDADYPSQYARTRDGLPLHHDGVGTATHPSGVHNNIHGTTAGTNTTGGG</sequence>
<dbReference type="InterPro" id="IPR023271">
    <property type="entry name" value="Aquaporin-like"/>
</dbReference>
<evidence type="ECO:0000313" key="11">
    <source>
        <dbReference type="EMBL" id="KAF9974186.1"/>
    </source>
</evidence>
<comment type="similarity">
    <text evidence="2 8">Belongs to the MIP/aquaporin (TC 1.A.8) family.</text>
</comment>
<feature type="region of interest" description="Disordered" evidence="9">
    <location>
        <begin position="265"/>
        <end position="285"/>
    </location>
</feature>
<dbReference type="GO" id="GO:0005886">
    <property type="term" value="C:plasma membrane"/>
    <property type="evidence" value="ECO:0007669"/>
    <property type="project" value="UniProtKB-SubCell"/>
</dbReference>
<reference evidence="11" key="1">
    <citation type="journal article" date="2020" name="Fungal Divers.">
        <title>Resolving the Mortierellaceae phylogeny through synthesis of multi-gene phylogenetics and phylogenomics.</title>
        <authorList>
            <person name="Vandepol N."/>
            <person name="Liber J."/>
            <person name="Desiro A."/>
            <person name="Na H."/>
            <person name="Kennedy M."/>
            <person name="Barry K."/>
            <person name="Grigoriev I.V."/>
            <person name="Miller A.N."/>
            <person name="O'Donnell K."/>
            <person name="Stajich J.E."/>
            <person name="Bonito G."/>
        </authorList>
    </citation>
    <scope>NUCLEOTIDE SEQUENCE</scope>
    <source>
        <strain evidence="11">MES-2147</strain>
    </source>
</reference>
<dbReference type="InterPro" id="IPR022357">
    <property type="entry name" value="MIP_CS"/>
</dbReference>
<dbReference type="InterPro" id="IPR000425">
    <property type="entry name" value="MIP"/>
</dbReference>
<comment type="subcellular location">
    <subcellularLocation>
        <location evidence="1">Cell membrane</location>
        <topology evidence="1">Multi-pass membrane protein</topology>
    </subcellularLocation>
</comment>
<feature type="transmembrane region" description="Helical" evidence="10">
    <location>
        <begin position="47"/>
        <end position="68"/>
    </location>
</feature>